<reference evidence="3" key="3">
    <citation type="submission" date="2015-06" db="UniProtKB">
        <authorList>
            <consortium name="EnsemblMetazoa"/>
        </authorList>
    </citation>
    <scope>IDENTIFICATION</scope>
</reference>
<name>T1F1T4_HELRO</name>
<reference evidence="4" key="1">
    <citation type="submission" date="2012-12" db="EMBL/GenBank/DDBJ databases">
        <authorList>
            <person name="Hellsten U."/>
            <person name="Grimwood J."/>
            <person name="Chapman J.A."/>
            <person name="Shapiro H."/>
            <person name="Aerts A."/>
            <person name="Otillar R.P."/>
            <person name="Terry A.Y."/>
            <person name="Boore J.L."/>
            <person name="Simakov O."/>
            <person name="Marletaz F."/>
            <person name="Cho S.-J."/>
            <person name="Edsinger-Gonzales E."/>
            <person name="Havlak P."/>
            <person name="Kuo D.-H."/>
            <person name="Larsson T."/>
            <person name="Lv J."/>
            <person name="Arendt D."/>
            <person name="Savage R."/>
            <person name="Osoegawa K."/>
            <person name="de Jong P."/>
            <person name="Lindberg D.R."/>
            <person name="Seaver E.C."/>
            <person name="Weisblat D.A."/>
            <person name="Putnam N.H."/>
            <person name="Grigoriev I.V."/>
            <person name="Rokhsar D.S."/>
        </authorList>
    </citation>
    <scope>NUCLEOTIDE SEQUENCE</scope>
</reference>
<dbReference type="CTD" id="20202784"/>
<evidence type="ECO:0000313" key="4">
    <source>
        <dbReference type="Proteomes" id="UP000015101"/>
    </source>
</evidence>
<dbReference type="KEGG" id="hro:HELRODRAFT_169347"/>
<gene>
    <name evidence="3" type="primary">20202784</name>
    <name evidence="2" type="ORF">HELRODRAFT_169347</name>
</gene>
<sequence>MCQKHATMCQNMPQCTKTYHNVPRRATTYYGVTCATAARGSSIQMSPIGPKCDELFFHDVIINSVSNNNFHDYNNNNNDDNVILNNEYNSNLNNEFVKNAKTIYYYRHNELRANITCLNGTTSSSSSGGNEDITLHGRSVGPDCAKMYHPTTSRKNSSPHLKHPRYQTNNNSNFFRNVTSCFQN</sequence>
<evidence type="ECO:0000256" key="1">
    <source>
        <dbReference type="SAM" id="MobiDB-lite"/>
    </source>
</evidence>
<proteinExistence type="predicted"/>
<dbReference type="HOGENOM" id="CLU_1469768_0_0_1"/>
<feature type="region of interest" description="Disordered" evidence="1">
    <location>
        <begin position="148"/>
        <end position="172"/>
    </location>
</feature>
<dbReference type="EnsemblMetazoa" id="HelroT169347">
    <property type="protein sequence ID" value="HelroP169347"/>
    <property type="gene ID" value="HelroG169347"/>
</dbReference>
<evidence type="ECO:0000313" key="3">
    <source>
        <dbReference type="EnsemblMetazoa" id="HelroP169347"/>
    </source>
</evidence>
<protein>
    <submittedName>
        <fullName evidence="2 3">Uncharacterized protein</fullName>
    </submittedName>
</protein>
<dbReference type="Proteomes" id="UP000015101">
    <property type="component" value="Unassembled WGS sequence"/>
</dbReference>
<dbReference type="EMBL" id="AMQM01003269">
    <property type="status" value="NOT_ANNOTATED_CDS"/>
    <property type="molecule type" value="Genomic_DNA"/>
</dbReference>
<keyword evidence="4" id="KW-1185">Reference proteome</keyword>
<organism evidence="3 4">
    <name type="scientific">Helobdella robusta</name>
    <name type="common">Californian leech</name>
    <dbReference type="NCBI Taxonomy" id="6412"/>
    <lineage>
        <taxon>Eukaryota</taxon>
        <taxon>Metazoa</taxon>
        <taxon>Spiralia</taxon>
        <taxon>Lophotrochozoa</taxon>
        <taxon>Annelida</taxon>
        <taxon>Clitellata</taxon>
        <taxon>Hirudinea</taxon>
        <taxon>Rhynchobdellida</taxon>
        <taxon>Glossiphoniidae</taxon>
        <taxon>Helobdella</taxon>
    </lineage>
</organism>
<dbReference type="AlphaFoldDB" id="T1F1T4"/>
<evidence type="ECO:0000313" key="2">
    <source>
        <dbReference type="EMBL" id="ESO08491.1"/>
    </source>
</evidence>
<dbReference type="EMBL" id="KB096080">
    <property type="protein sequence ID" value="ESO08491.1"/>
    <property type="molecule type" value="Genomic_DNA"/>
</dbReference>
<dbReference type="RefSeq" id="XP_009013421.1">
    <property type="nucleotide sequence ID" value="XM_009015173.1"/>
</dbReference>
<dbReference type="InParanoid" id="T1F1T4"/>
<feature type="compositionally biased region" description="Polar residues" evidence="1">
    <location>
        <begin position="150"/>
        <end position="159"/>
    </location>
</feature>
<dbReference type="GeneID" id="20202784"/>
<reference evidence="2 4" key="2">
    <citation type="journal article" date="2013" name="Nature">
        <title>Insights into bilaterian evolution from three spiralian genomes.</title>
        <authorList>
            <person name="Simakov O."/>
            <person name="Marletaz F."/>
            <person name="Cho S.J."/>
            <person name="Edsinger-Gonzales E."/>
            <person name="Havlak P."/>
            <person name="Hellsten U."/>
            <person name="Kuo D.H."/>
            <person name="Larsson T."/>
            <person name="Lv J."/>
            <person name="Arendt D."/>
            <person name="Savage R."/>
            <person name="Osoegawa K."/>
            <person name="de Jong P."/>
            <person name="Grimwood J."/>
            <person name="Chapman J.A."/>
            <person name="Shapiro H."/>
            <person name="Aerts A."/>
            <person name="Otillar R.P."/>
            <person name="Terry A.Y."/>
            <person name="Boore J.L."/>
            <person name="Grigoriev I.V."/>
            <person name="Lindberg D.R."/>
            <person name="Seaver E.C."/>
            <person name="Weisblat D.A."/>
            <person name="Putnam N.H."/>
            <person name="Rokhsar D.S."/>
        </authorList>
    </citation>
    <scope>NUCLEOTIDE SEQUENCE</scope>
</reference>
<accession>T1F1T4</accession>